<dbReference type="PROSITE" id="PS00630">
    <property type="entry name" value="IMP_2"/>
    <property type="match status" value="1"/>
</dbReference>
<feature type="binding site" evidence="6">
    <location>
        <position position="71"/>
    </location>
    <ligand>
        <name>Mg(2+)</name>
        <dbReference type="ChEBI" id="CHEBI:18420"/>
        <label>1</label>
    </ligand>
</feature>
<dbReference type="GO" id="GO:0046854">
    <property type="term" value="P:phosphatidylinositol phosphate biosynthetic process"/>
    <property type="evidence" value="ECO:0007669"/>
    <property type="project" value="InterPro"/>
</dbReference>
<dbReference type="CDD" id="cd01638">
    <property type="entry name" value="CysQ"/>
    <property type="match status" value="1"/>
</dbReference>
<proteinExistence type="inferred from homology"/>
<evidence type="ECO:0000313" key="9">
    <source>
        <dbReference type="Proteomes" id="UP000199058"/>
    </source>
</evidence>
<reference evidence="8 9" key="1">
    <citation type="submission" date="2016-10" db="EMBL/GenBank/DDBJ databases">
        <authorList>
            <person name="de Groot N.N."/>
        </authorList>
    </citation>
    <scope>NUCLEOTIDE SEQUENCE [LARGE SCALE GENOMIC DNA]</scope>
    <source>
        <strain evidence="8 9">DSM 18438</strain>
    </source>
</reference>
<keyword evidence="2 6" id="KW-1003">Cell membrane</keyword>
<dbReference type="Gene3D" id="3.40.190.80">
    <property type="match status" value="1"/>
</dbReference>
<feature type="binding site" evidence="6">
    <location>
        <position position="221"/>
    </location>
    <ligand>
        <name>substrate</name>
    </ligand>
</feature>
<evidence type="ECO:0000256" key="4">
    <source>
        <dbReference type="ARBA" id="ARBA00022801"/>
    </source>
</evidence>
<dbReference type="Pfam" id="PF00459">
    <property type="entry name" value="Inositol_P"/>
    <property type="match status" value="1"/>
</dbReference>
<evidence type="ECO:0000256" key="1">
    <source>
        <dbReference type="ARBA" id="ARBA00005289"/>
    </source>
</evidence>
<comment type="subcellular location">
    <subcellularLocation>
        <location evidence="6">Cell inner membrane</location>
        <topology evidence="6">Peripheral membrane protein</topology>
        <orientation evidence="6">Cytoplasmic side</orientation>
    </subcellularLocation>
</comment>
<dbReference type="InterPro" id="IPR006240">
    <property type="entry name" value="CysQ"/>
</dbReference>
<dbReference type="GO" id="GO:0050427">
    <property type="term" value="P:3'-phosphoadenosine 5'-phosphosulfate metabolic process"/>
    <property type="evidence" value="ECO:0007669"/>
    <property type="project" value="TreeGrafter"/>
</dbReference>
<feature type="binding site" evidence="7">
    <location>
        <position position="93"/>
    </location>
    <ligand>
        <name>Mg(2+)</name>
        <dbReference type="ChEBI" id="CHEBI:18420"/>
        <label>2</label>
    </ligand>
</feature>
<evidence type="ECO:0000313" key="8">
    <source>
        <dbReference type="EMBL" id="SFC00058.1"/>
    </source>
</evidence>
<dbReference type="SUPFAM" id="SSF56655">
    <property type="entry name" value="Carbohydrate phosphatase"/>
    <property type="match status" value="1"/>
</dbReference>
<feature type="binding site" evidence="6">
    <location>
        <position position="93"/>
    </location>
    <ligand>
        <name>Mg(2+)</name>
        <dbReference type="ChEBI" id="CHEBI:18420"/>
        <label>1</label>
    </ligand>
</feature>
<dbReference type="AlphaFoldDB" id="A0A1I1FR25"/>
<dbReference type="InterPro" id="IPR000760">
    <property type="entry name" value="Inositol_monophosphatase-like"/>
</dbReference>
<dbReference type="PANTHER" id="PTHR43028">
    <property type="entry name" value="3'(2'),5'-BISPHOSPHATE NUCLEOTIDASE 1"/>
    <property type="match status" value="1"/>
</dbReference>
<accession>A0A1I1FR25</accession>
<feature type="binding site" evidence="6">
    <location>
        <position position="221"/>
    </location>
    <ligand>
        <name>Mg(2+)</name>
        <dbReference type="ChEBI" id="CHEBI:18420"/>
        <label>2</label>
    </ligand>
</feature>
<name>A0A1I1FR25_9GAMM</name>
<keyword evidence="9" id="KW-1185">Reference proteome</keyword>
<dbReference type="EMBL" id="FOLH01000002">
    <property type="protein sequence ID" value="SFC00058.1"/>
    <property type="molecule type" value="Genomic_DNA"/>
</dbReference>
<dbReference type="EC" id="3.1.3.7" evidence="6"/>
<feature type="binding site" evidence="6">
    <location>
        <begin position="93"/>
        <end position="96"/>
    </location>
    <ligand>
        <name>substrate</name>
    </ligand>
</feature>
<dbReference type="PRINTS" id="PR00377">
    <property type="entry name" value="IMPHPHTASES"/>
</dbReference>
<keyword evidence="6 7" id="KW-0460">Magnesium</keyword>
<organism evidence="8 9">
    <name type="scientific">Marinospirillum celere</name>
    <dbReference type="NCBI Taxonomy" id="1122252"/>
    <lineage>
        <taxon>Bacteria</taxon>
        <taxon>Pseudomonadati</taxon>
        <taxon>Pseudomonadota</taxon>
        <taxon>Gammaproteobacteria</taxon>
        <taxon>Oceanospirillales</taxon>
        <taxon>Oceanospirillaceae</taxon>
        <taxon>Marinospirillum</taxon>
    </lineage>
</organism>
<dbReference type="OrthoDB" id="9785695at2"/>
<dbReference type="Gene3D" id="3.30.540.10">
    <property type="entry name" value="Fructose-1,6-Bisphosphatase, subunit A, domain 1"/>
    <property type="match status" value="1"/>
</dbReference>
<comment type="catalytic activity">
    <reaction evidence="6">
        <text>adenosine 3',5'-bisphosphate + H2O = AMP + phosphate</text>
        <dbReference type="Rhea" id="RHEA:10040"/>
        <dbReference type="ChEBI" id="CHEBI:15377"/>
        <dbReference type="ChEBI" id="CHEBI:43474"/>
        <dbReference type="ChEBI" id="CHEBI:58343"/>
        <dbReference type="ChEBI" id="CHEBI:456215"/>
        <dbReference type="EC" id="3.1.3.7"/>
    </reaction>
</comment>
<dbReference type="GO" id="GO:0008441">
    <property type="term" value="F:3'(2'),5'-bisphosphate nucleotidase activity"/>
    <property type="evidence" value="ECO:0007669"/>
    <property type="project" value="UniProtKB-UniRule"/>
</dbReference>
<dbReference type="InterPro" id="IPR050725">
    <property type="entry name" value="CysQ/Inositol_MonoPase"/>
</dbReference>
<dbReference type="GO" id="GO:0005886">
    <property type="term" value="C:plasma membrane"/>
    <property type="evidence" value="ECO:0007669"/>
    <property type="project" value="UniProtKB-SubCell"/>
</dbReference>
<sequence>MLEDKNQLITGLKAICSRAGDAILEVYQQPELWQTQQKSDASPVTAADLAAHQIISQGLQALTPELPLLSEEAADIPWEERRLWSTYWLADPLDGTKEFLDRNDEFTVNIALIEQGQASLGIIYQPTTACFWWGDRQLGAWKQTATAEPERIQVRPLKGQQLHLLTSHRHGLDKLQPVLTALRHQKLLLESSPLGSSLKFCRLAEGLADFYPRLGPTGEWDTAAAQAILEAAGGQLLNWQLEPLTYNQKPELINPDFVALADPSQPWHQWLKAFT</sequence>
<keyword evidence="5 6" id="KW-0472">Membrane</keyword>
<dbReference type="STRING" id="1122252.SAMN05660443_1081"/>
<dbReference type="NCBIfam" id="TIGR01331">
    <property type="entry name" value="bisphos_cysQ"/>
    <property type="match status" value="1"/>
</dbReference>
<evidence type="ECO:0000256" key="7">
    <source>
        <dbReference type="PIRSR" id="PIRSR600760-2"/>
    </source>
</evidence>
<feature type="binding site" evidence="6">
    <location>
        <position position="91"/>
    </location>
    <ligand>
        <name>Mg(2+)</name>
        <dbReference type="ChEBI" id="CHEBI:18420"/>
        <label>1</label>
    </ligand>
</feature>
<keyword evidence="6 7" id="KW-0479">Metal-binding</keyword>
<keyword evidence="3 6" id="KW-0997">Cell inner membrane</keyword>
<feature type="binding site" evidence="6">
    <location>
        <position position="94"/>
    </location>
    <ligand>
        <name>Mg(2+)</name>
        <dbReference type="ChEBI" id="CHEBI:18420"/>
        <label>2</label>
    </ligand>
</feature>
<comment type="function">
    <text evidence="6">Converts adenosine-3',5'-bisphosphate (PAP) to AMP.</text>
</comment>
<comment type="similarity">
    <text evidence="1 6">Belongs to the inositol monophosphatase superfamily. CysQ family.</text>
</comment>
<feature type="binding site" evidence="7">
    <location>
        <position position="94"/>
    </location>
    <ligand>
        <name>Mg(2+)</name>
        <dbReference type="ChEBI" id="CHEBI:18420"/>
        <label>1</label>
        <note>catalytic</note>
    </ligand>
</feature>
<dbReference type="RefSeq" id="WP_091960343.1">
    <property type="nucleotide sequence ID" value="NZ_FOLH01000002.1"/>
</dbReference>
<dbReference type="HAMAP" id="MF_02095">
    <property type="entry name" value="CysQ"/>
    <property type="match status" value="1"/>
</dbReference>
<protein>
    <recommendedName>
        <fullName evidence="6">3'(2'),5'-bisphosphate nucleotidase CysQ</fullName>
        <ecNumber evidence="6">3.1.3.7</ecNumber>
    </recommendedName>
    <alternativeName>
        <fullName evidence="6">3'(2'),5-bisphosphonucleoside 3'(2')-phosphohydrolase</fullName>
    </alternativeName>
    <alternativeName>
        <fullName evidence="6">3'-phosphoadenosine 5'-phosphate phosphatase</fullName>
        <shortName evidence="6">PAP phosphatase</shortName>
    </alternativeName>
</protein>
<dbReference type="GO" id="GO:0000103">
    <property type="term" value="P:sulfate assimilation"/>
    <property type="evidence" value="ECO:0007669"/>
    <property type="project" value="TreeGrafter"/>
</dbReference>
<feature type="binding site" evidence="7">
    <location>
        <position position="221"/>
    </location>
    <ligand>
        <name>Mg(2+)</name>
        <dbReference type="ChEBI" id="CHEBI:18420"/>
        <label>1</label>
        <note>catalytic</note>
    </ligand>
</feature>
<comment type="cofactor">
    <cofactor evidence="6 7">
        <name>Mg(2+)</name>
        <dbReference type="ChEBI" id="CHEBI:18420"/>
    </cofactor>
</comment>
<dbReference type="GO" id="GO:0000287">
    <property type="term" value="F:magnesium ion binding"/>
    <property type="evidence" value="ECO:0007669"/>
    <property type="project" value="UniProtKB-UniRule"/>
</dbReference>
<feature type="binding site" evidence="6">
    <location>
        <position position="91"/>
    </location>
    <ligand>
        <name>Mg(2+)</name>
        <dbReference type="ChEBI" id="CHEBI:18420"/>
        <label>2</label>
    </ligand>
</feature>
<evidence type="ECO:0000256" key="2">
    <source>
        <dbReference type="ARBA" id="ARBA00022475"/>
    </source>
</evidence>
<gene>
    <name evidence="6" type="primary">cysQ</name>
    <name evidence="8" type="ORF">SAMN05660443_1081</name>
</gene>
<evidence type="ECO:0000256" key="5">
    <source>
        <dbReference type="ARBA" id="ARBA00023136"/>
    </source>
</evidence>
<feature type="binding site" evidence="6">
    <location>
        <position position="71"/>
    </location>
    <ligand>
        <name>substrate</name>
    </ligand>
</feature>
<dbReference type="InterPro" id="IPR020550">
    <property type="entry name" value="Inositol_monophosphatase_CS"/>
</dbReference>
<keyword evidence="4 6" id="KW-0378">Hydrolase</keyword>
<dbReference type="PANTHER" id="PTHR43028:SF5">
    <property type="entry name" value="3'(2'),5'-BISPHOSPHATE NUCLEOTIDASE 1"/>
    <property type="match status" value="1"/>
</dbReference>
<feature type="binding site" evidence="7">
    <location>
        <position position="71"/>
    </location>
    <ligand>
        <name>Mg(2+)</name>
        <dbReference type="ChEBI" id="CHEBI:18420"/>
        <label>1</label>
        <note>catalytic</note>
    </ligand>
</feature>
<evidence type="ECO:0000256" key="3">
    <source>
        <dbReference type="ARBA" id="ARBA00022519"/>
    </source>
</evidence>
<evidence type="ECO:0000256" key="6">
    <source>
        <dbReference type="HAMAP-Rule" id="MF_02095"/>
    </source>
</evidence>
<feature type="binding site" evidence="7">
    <location>
        <position position="91"/>
    </location>
    <ligand>
        <name>Mg(2+)</name>
        <dbReference type="ChEBI" id="CHEBI:18420"/>
        <label>1</label>
        <note>catalytic</note>
    </ligand>
</feature>
<dbReference type="Proteomes" id="UP000199058">
    <property type="component" value="Unassembled WGS sequence"/>
</dbReference>